<accession>A0ABS5ZI46</accession>
<gene>
    <name evidence="2" type="ORF">KCG35_21300</name>
</gene>
<dbReference type="RefSeq" id="WP_215821885.1">
    <property type="nucleotide sequence ID" value="NZ_JAGSOY010000091.1"/>
</dbReference>
<dbReference type="Proteomes" id="UP000690515">
    <property type="component" value="Unassembled WGS sequence"/>
</dbReference>
<protein>
    <submittedName>
        <fullName evidence="2">Uncharacterized protein</fullName>
    </submittedName>
</protein>
<keyword evidence="3" id="KW-1185">Reference proteome</keyword>
<sequence length="217" mass="25316">MNKYYLLTLLLVITVHNITASEEISDEQKIDFYINTIVLSKCTRQIEYLCSKLKSFKYGDMPRITQSGHYVSEIHAGNMQFNKALEYHNIYALIYFDVKEGERYFSAFQFVAGDKSADQQVKRFMYLQNSKNNTLSYDLDRFILKHKRRQTFVQCEEQKKQLLCKQGSSMFKEVYFRAYGGDIYMFALGQVPKTKGSMDTTPGFYISNIGSDISIQE</sequence>
<comment type="caution">
    <text evidence="2">The sequence shown here is derived from an EMBL/GenBank/DDBJ whole genome shotgun (WGS) entry which is preliminary data.</text>
</comment>
<keyword evidence="1" id="KW-0732">Signal</keyword>
<organism evidence="2 3">
    <name type="scientific">Zooshikella harenae</name>
    <dbReference type="NCBI Taxonomy" id="2827238"/>
    <lineage>
        <taxon>Bacteria</taxon>
        <taxon>Pseudomonadati</taxon>
        <taxon>Pseudomonadota</taxon>
        <taxon>Gammaproteobacteria</taxon>
        <taxon>Oceanospirillales</taxon>
        <taxon>Zooshikellaceae</taxon>
        <taxon>Zooshikella</taxon>
    </lineage>
</organism>
<evidence type="ECO:0000256" key="1">
    <source>
        <dbReference type="SAM" id="SignalP"/>
    </source>
</evidence>
<feature type="chain" id="PRO_5047094615" evidence="1">
    <location>
        <begin position="21"/>
        <end position="217"/>
    </location>
</feature>
<dbReference type="EMBL" id="JAGSOY010000091">
    <property type="protein sequence ID" value="MBU2713600.1"/>
    <property type="molecule type" value="Genomic_DNA"/>
</dbReference>
<evidence type="ECO:0000313" key="2">
    <source>
        <dbReference type="EMBL" id="MBU2713600.1"/>
    </source>
</evidence>
<proteinExistence type="predicted"/>
<reference evidence="2 3" key="1">
    <citation type="submission" date="2021-04" db="EMBL/GenBank/DDBJ databases">
        <authorList>
            <person name="Pira H."/>
            <person name="Risdian C."/>
            <person name="Wink J."/>
        </authorList>
    </citation>
    <scope>NUCLEOTIDE SEQUENCE [LARGE SCALE GENOMIC DNA]</scope>
    <source>
        <strain evidence="2 3">WH53</strain>
    </source>
</reference>
<name>A0ABS5ZI46_9GAMM</name>
<evidence type="ECO:0000313" key="3">
    <source>
        <dbReference type="Proteomes" id="UP000690515"/>
    </source>
</evidence>
<feature type="signal peptide" evidence="1">
    <location>
        <begin position="1"/>
        <end position="20"/>
    </location>
</feature>